<comment type="caution">
    <text evidence="1">The sequence shown here is derived from an EMBL/GenBank/DDBJ whole genome shotgun (WGS) entry which is preliminary data.</text>
</comment>
<evidence type="ECO:0000313" key="1">
    <source>
        <dbReference type="EMBL" id="CAG8523257.1"/>
    </source>
</evidence>
<accession>A0ABM8W4K1</accession>
<protein>
    <submittedName>
        <fullName evidence="1">30225_t:CDS:1</fullName>
    </submittedName>
</protein>
<reference evidence="1 2" key="1">
    <citation type="submission" date="2021-06" db="EMBL/GenBank/DDBJ databases">
        <authorList>
            <person name="Kallberg Y."/>
            <person name="Tangrot J."/>
            <person name="Rosling A."/>
        </authorList>
    </citation>
    <scope>NUCLEOTIDE SEQUENCE [LARGE SCALE GENOMIC DNA]</scope>
    <source>
        <strain evidence="1 2">120-4 pot B 10/14</strain>
    </source>
</reference>
<evidence type="ECO:0000313" key="2">
    <source>
        <dbReference type="Proteomes" id="UP000789901"/>
    </source>
</evidence>
<sequence length="64" mass="7440">MSIVHFTTIKIVTSQEIDNNRNKSSEEENFFIQRRPNLLIEEIINLSNPAFVGNNNSFIENLDM</sequence>
<keyword evidence="2" id="KW-1185">Reference proteome</keyword>
<dbReference type="Proteomes" id="UP000789901">
    <property type="component" value="Unassembled WGS sequence"/>
</dbReference>
<name>A0ABM8W4K1_GIGMA</name>
<dbReference type="EMBL" id="CAJVQB010001155">
    <property type="protein sequence ID" value="CAG8523257.1"/>
    <property type="molecule type" value="Genomic_DNA"/>
</dbReference>
<organism evidence="1 2">
    <name type="scientific">Gigaspora margarita</name>
    <dbReference type="NCBI Taxonomy" id="4874"/>
    <lineage>
        <taxon>Eukaryota</taxon>
        <taxon>Fungi</taxon>
        <taxon>Fungi incertae sedis</taxon>
        <taxon>Mucoromycota</taxon>
        <taxon>Glomeromycotina</taxon>
        <taxon>Glomeromycetes</taxon>
        <taxon>Diversisporales</taxon>
        <taxon>Gigasporaceae</taxon>
        <taxon>Gigaspora</taxon>
    </lineage>
</organism>
<proteinExistence type="predicted"/>
<gene>
    <name evidence="1" type="ORF">GMARGA_LOCUS3264</name>
</gene>
<feature type="non-terminal residue" evidence="1">
    <location>
        <position position="64"/>
    </location>
</feature>